<accession>A0AAE1DN05</accession>
<reference evidence="1" key="1">
    <citation type="journal article" date="2023" name="G3 (Bethesda)">
        <title>A reference genome for the long-term kleptoplast-retaining sea slug Elysia crispata morphotype clarki.</title>
        <authorList>
            <person name="Eastman K.E."/>
            <person name="Pendleton A.L."/>
            <person name="Shaikh M.A."/>
            <person name="Suttiyut T."/>
            <person name="Ogas R."/>
            <person name="Tomko P."/>
            <person name="Gavelis G."/>
            <person name="Widhalm J.R."/>
            <person name="Wisecaver J.H."/>
        </authorList>
    </citation>
    <scope>NUCLEOTIDE SEQUENCE</scope>
    <source>
        <strain evidence="1">ECLA1</strain>
    </source>
</reference>
<organism evidence="1 2">
    <name type="scientific">Elysia crispata</name>
    <name type="common">lettuce slug</name>
    <dbReference type="NCBI Taxonomy" id="231223"/>
    <lineage>
        <taxon>Eukaryota</taxon>
        <taxon>Metazoa</taxon>
        <taxon>Spiralia</taxon>
        <taxon>Lophotrochozoa</taxon>
        <taxon>Mollusca</taxon>
        <taxon>Gastropoda</taxon>
        <taxon>Heterobranchia</taxon>
        <taxon>Euthyneura</taxon>
        <taxon>Panpulmonata</taxon>
        <taxon>Sacoglossa</taxon>
        <taxon>Placobranchoidea</taxon>
        <taxon>Plakobranchidae</taxon>
        <taxon>Elysia</taxon>
    </lineage>
</organism>
<keyword evidence="2" id="KW-1185">Reference proteome</keyword>
<gene>
    <name evidence="1" type="ORF">RRG08_058511</name>
</gene>
<comment type="caution">
    <text evidence="1">The sequence shown here is derived from an EMBL/GenBank/DDBJ whole genome shotgun (WGS) entry which is preliminary data.</text>
</comment>
<dbReference type="AlphaFoldDB" id="A0AAE1DN05"/>
<evidence type="ECO:0000313" key="2">
    <source>
        <dbReference type="Proteomes" id="UP001283361"/>
    </source>
</evidence>
<proteinExistence type="predicted"/>
<dbReference type="EMBL" id="JAWDGP010003176">
    <property type="protein sequence ID" value="KAK3776761.1"/>
    <property type="molecule type" value="Genomic_DNA"/>
</dbReference>
<sequence length="98" mass="11324">MVTAVTRTCIIHALNAASKRCRRADGYIQLDYTYMIDKYRQISHCIFWSEQSCNLFKTRSEGGSKASRTHGRELGRQEIDDYSIRSDRLTVSLEAIRC</sequence>
<dbReference type="Proteomes" id="UP001283361">
    <property type="component" value="Unassembled WGS sequence"/>
</dbReference>
<protein>
    <submittedName>
        <fullName evidence="1">Uncharacterized protein</fullName>
    </submittedName>
</protein>
<evidence type="ECO:0000313" key="1">
    <source>
        <dbReference type="EMBL" id="KAK3776761.1"/>
    </source>
</evidence>
<name>A0AAE1DN05_9GAST</name>